<dbReference type="InterPro" id="IPR045851">
    <property type="entry name" value="AMP-bd_C_sf"/>
</dbReference>
<sequence>MSTRPETNLAAIIANRAETMPDRDVLTVEGAGVRPDEVRTYRALWEEGQRLAQVLIEQGMRPGDRFALLMANHAEFVDAMVAAAISGTVFVPLDPRVKGDKLTFMLDNAQCKGVIAADYSLDNLLAVRESLPRLSWVIGLETGEVAHSHIGTHGVLSYRDSLPQQVPKLEIAVNDPNGAMQLIFTSGTTGDPKGIVMTHLRFCATAAAVPAMLGYQADERPYSGLSLTHANAQVVTLGASLATGMRAVMSRRFTKSRLWDITRKYGCTTFTLLGGMTTAIYSEPRQPNDADNPVRFVVSAGMPAAIWKAFESRFNVDIVEFYGAAEGGLTVKPLGMGPVGSIGKPVSNLRYRIVDENGNDCAPGVPGELLFQGVDGAPATVEYFGNPEASAKKCKNGWLQMGDIVHADEDGWLYFDCRKGGGIRHNGEFINTAPIEKVIAELSDVADVYVYGVKAASGAPGEKDMVAAVVPTQIDSFDPQLVFRTCREKLDSSSVMSWVQVLDEIPKTASEKPVDRFLIQMFEERRNKVFAEVR</sequence>
<evidence type="ECO:0000259" key="5">
    <source>
        <dbReference type="Pfam" id="PF00501"/>
    </source>
</evidence>
<keyword evidence="8" id="KW-1185">Reference proteome</keyword>
<feature type="domain" description="AMP-dependent synthetase/ligase" evidence="5">
    <location>
        <begin position="15"/>
        <end position="373"/>
    </location>
</feature>
<reference evidence="8" key="1">
    <citation type="journal article" date="2019" name="Int. J. Syst. Evol. Microbiol.">
        <title>The Global Catalogue of Microorganisms (GCM) 10K type strain sequencing project: providing services to taxonomists for standard genome sequencing and annotation.</title>
        <authorList>
            <consortium name="The Broad Institute Genomics Platform"/>
            <consortium name="The Broad Institute Genome Sequencing Center for Infectious Disease"/>
            <person name="Wu L."/>
            <person name="Ma J."/>
        </authorList>
    </citation>
    <scope>NUCLEOTIDE SEQUENCE [LARGE SCALE GENOMIC DNA]</scope>
    <source>
        <strain evidence="8">CCUG 56042</strain>
    </source>
</reference>
<evidence type="ECO:0000256" key="2">
    <source>
        <dbReference type="ARBA" id="ARBA00022598"/>
    </source>
</evidence>
<dbReference type="Gene3D" id="3.40.50.12780">
    <property type="entry name" value="N-terminal domain of ligase-like"/>
    <property type="match status" value="1"/>
</dbReference>
<dbReference type="InterPro" id="IPR042099">
    <property type="entry name" value="ANL_N_sf"/>
</dbReference>
<dbReference type="EMBL" id="JBHSMP010000022">
    <property type="protein sequence ID" value="MFC5430740.1"/>
    <property type="molecule type" value="Genomic_DNA"/>
</dbReference>
<evidence type="ECO:0000259" key="6">
    <source>
        <dbReference type="Pfam" id="PF13193"/>
    </source>
</evidence>
<name>A0ABW0JD39_9BURK</name>
<dbReference type="InterPro" id="IPR025110">
    <property type="entry name" value="AMP-bd_C"/>
</dbReference>
<proteinExistence type="inferred from homology"/>
<comment type="similarity">
    <text evidence="1">Belongs to the ATP-dependent AMP-binding enzyme family.</text>
</comment>
<evidence type="ECO:0000256" key="1">
    <source>
        <dbReference type="ARBA" id="ARBA00006432"/>
    </source>
</evidence>
<dbReference type="PROSITE" id="PS00455">
    <property type="entry name" value="AMP_BINDING"/>
    <property type="match status" value="1"/>
</dbReference>
<accession>A0ABW0JD39</accession>
<dbReference type="Pfam" id="PF13193">
    <property type="entry name" value="AMP-binding_C"/>
    <property type="match status" value="1"/>
</dbReference>
<evidence type="ECO:0000313" key="7">
    <source>
        <dbReference type="EMBL" id="MFC5430740.1"/>
    </source>
</evidence>
<dbReference type="InterPro" id="IPR020845">
    <property type="entry name" value="AMP-binding_CS"/>
</dbReference>
<dbReference type="SUPFAM" id="SSF56801">
    <property type="entry name" value="Acetyl-CoA synthetase-like"/>
    <property type="match status" value="1"/>
</dbReference>
<dbReference type="PANTHER" id="PTHR43107:SF15">
    <property type="entry name" value="FATTY ACID TRANSPORT PROTEIN 3, ISOFORM A"/>
    <property type="match status" value="1"/>
</dbReference>
<evidence type="ECO:0000256" key="3">
    <source>
        <dbReference type="ARBA" id="ARBA00022741"/>
    </source>
</evidence>
<dbReference type="Proteomes" id="UP001596103">
    <property type="component" value="Unassembled WGS sequence"/>
</dbReference>
<comment type="caution">
    <text evidence="7">The sequence shown here is derived from an EMBL/GenBank/DDBJ whole genome shotgun (WGS) entry which is preliminary data.</text>
</comment>
<keyword evidence="2" id="KW-0436">Ligase</keyword>
<evidence type="ECO:0000256" key="4">
    <source>
        <dbReference type="ARBA" id="ARBA00022840"/>
    </source>
</evidence>
<dbReference type="RefSeq" id="WP_377713441.1">
    <property type="nucleotide sequence ID" value="NZ_JBHSMP010000022.1"/>
</dbReference>
<evidence type="ECO:0000313" key="8">
    <source>
        <dbReference type="Proteomes" id="UP001596103"/>
    </source>
</evidence>
<dbReference type="PANTHER" id="PTHR43107">
    <property type="entry name" value="LONG-CHAIN FATTY ACID TRANSPORT PROTEIN"/>
    <property type="match status" value="1"/>
</dbReference>
<dbReference type="Pfam" id="PF00501">
    <property type="entry name" value="AMP-binding"/>
    <property type="match status" value="1"/>
</dbReference>
<dbReference type="Gene3D" id="3.30.300.30">
    <property type="match status" value="1"/>
</dbReference>
<keyword evidence="4" id="KW-0067">ATP-binding</keyword>
<gene>
    <name evidence="7" type="ORF">ACFPTO_18330</name>
</gene>
<organism evidence="7 8">
    <name type="scientific">Paraburkholderia denitrificans</name>
    <dbReference type="NCBI Taxonomy" id="694025"/>
    <lineage>
        <taxon>Bacteria</taxon>
        <taxon>Pseudomonadati</taxon>
        <taxon>Pseudomonadota</taxon>
        <taxon>Betaproteobacteria</taxon>
        <taxon>Burkholderiales</taxon>
        <taxon>Burkholderiaceae</taxon>
        <taxon>Paraburkholderia</taxon>
    </lineage>
</organism>
<feature type="domain" description="AMP-binding enzyme C-terminal" evidence="6">
    <location>
        <begin position="435"/>
        <end position="512"/>
    </location>
</feature>
<dbReference type="InterPro" id="IPR000873">
    <property type="entry name" value="AMP-dep_synth/lig_dom"/>
</dbReference>
<keyword evidence="3" id="KW-0547">Nucleotide-binding</keyword>
<protein>
    <submittedName>
        <fullName evidence="7">Class I adenylate-forming enzyme family protein</fullName>
    </submittedName>
</protein>